<evidence type="ECO:0000313" key="3">
    <source>
        <dbReference type="EMBL" id="GGC33641.1"/>
    </source>
</evidence>
<keyword evidence="4" id="KW-1185">Reference proteome</keyword>
<organism evidence="3 4">
    <name type="scientific">Parapedobacter defluvii</name>
    <dbReference type="NCBI Taxonomy" id="2045106"/>
    <lineage>
        <taxon>Bacteria</taxon>
        <taxon>Pseudomonadati</taxon>
        <taxon>Bacteroidota</taxon>
        <taxon>Sphingobacteriia</taxon>
        <taxon>Sphingobacteriales</taxon>
        <taxon>Sphingobacteriaceae</taxon>
        <taxon>Parapedobacter</taxon>
    </lineage>
</organism>
<protein>
    <recommendedName>
        <fullName evidence="2">Thioredoxin domain-containing protein</fullName>
    </recommendedName>
</protein>
<gene>
    <name evidence="3" type="ORF">GCM10011386_27250</name>
</gene>
<dbReference type="Gene3D" id="3.40.30.10">
    <property type="entry name" value="Glutaredoxin"/>
    <property type="match status" value="1"/>
</dbReference>
<dbReference type="Proteomes" id="UP000597338">
    <property type="component" value="Unassembled WGS sequence"/>
</dbReference>
<dbReference type="RefSeq" id="WP_188751604.1">
    <property type="nucleotide sequence ID" value="NZ_BMIK01000009.1"/>
</dbReference>
<dbReference type="PROSITE" id="PS51352">
    <property type="entry name" value="THIOREDOXIN_2"/>
    <property type="match status" value="1"/>
</dbReference>
<accession>A0ABQ1M4P1</accession>
<sequence>MKKFILLTIVGLCSAPWLSSASAQTIKKTPILGAIQENVMISGELIGGKSNHIIVSKAHEHPYSHQIVVPVIDGKFQLALPAGDSEAYMLIPEENFDAGFLRPFVVFVDENVYVTLHPSERYLENTTLGSPLTDEYHRAKADIEQRLSKRSFEVDSLWKLVEAGKVMEEEAAKRDSALGADYLTLQEAYIREHPTLVSYQLIKELLITNEDEHANQIAKQHYPAFAALFPNHPYTATIGNHLNGKFQLEQGKQYISFLAEDLDGNPVLADTLLAPKATLLNFWASWCGPCIHKARTMVPVYEAFKDKGFDIINVAREIRGTESLKALLEREQLPWSTNLVDPNSKYGVWTKYGITNLGGAMVLVDGTGNILAVNPTADEVKELFCGIGNRFN</sequence>
<dbReference type="InterPro" id="IPR036249">
    <property type="entry name" value="Thioredoxin-like_sf"/>
</dbReference>
<proteinExistence type="predicted"/>
<dbReference type="Pfam" id="PF00578">
    <property type="entry name" value="AhpC-TSA"/>
    <property type="match status" value="1"/>
</dbReference>
<feature type="signal peptide" evidence="1">
    <location>
        <begin position="1"/>
        <end position="23"/>
    </location>
</feature>
<feature type="chain" id="PRO_5045786506" description="Thioredoxin domain-containing protein" evidence="1">
    <location>
        <begin position="24"/>
        <end position="392"/>
    </location>
</feature>
<feature type="domain" description="Thioredoxin" evidence="2">
    <location>
        <begin position="248"/>
        <end position="382"/>
    </location>
</feature>
<evidence type="ECO:0000313" key="4">
    <source>
        <dbReference type="Proteomes" id="UP000597338"/>
    </source>
</evidence>
<dbReference type="SUPFAM" id="SSF52833">
    <property type="entry name" value="Thioredoxin-like"/>
    <property type="match status" value="1"/>
</dbReference>
<evidence type="ECO:0000259" key="2">
    <source>
        <dbReference type="PROSITE" id="PS51352"/>
    </source>
</evidence>
<comment type="caution">
    <text evidence="3">The sequence shown here is derived from an EMBL/GenBank/DDBJ whole genome shotgun (WGS) entry which is preliminary data.</text>
</comment>
<dbReference type="EMBL" id="BMIK01000009">
    <property type="protein sequence ID" value="GGC33641.1"/>
    <property type="molecule type" value="Genomic_DNA"/>
</dbReference>
<dbReference type="CDD" id="cd02966">
    <property type="entry name" value="TlpA_like_family"/>
    <property type="match status" value="1"/>
</dbReference>
<keyword evidence="1" id="KW-0732">Signal</keyword>
<name>A0ABQ1M4P1_9SPHI</name>
<reference evidence="4" key="1">
    <citation type="journal article" date="2019" name="Int. J. Syst. Evol. Microbiol.">
        <title>The Global Catalogue of Microorganisms (GCM) 10K type strain sequencing project: providing services to taxonomists for standard genome sequencing and annotation.</title>
        <authorList>
            <consortium name="The Broad Institute Genomics Platform"/>
            <consortium name="The Broad Institute Genome Sequencing Center for Infectious Disease"/>
            <person name="Wu L."/>
            <person name="Ma J."/>
        </authorList>
    </citation>
    <scope>NUCLEOTIDE SEQUENCE [LARGE SCALE GENOMIC DNA]</scope>
    <source>
        <strain evidence="4">CGMCC 1.15342</strain>
    </source>
</reference>
<dbReference type="InterPro" id="IPR050553">
    <property type="entry name" value="Thioredoxin_ResA/DsbE_sf"/>
</dbReference>
<dbReference type="PANTHER" id="PTHR42852">
    <property type="entry name" value="THIOL:DISULFIDE INTERCHANGE PROTEIN DSBE"/>
    <property type="match status" value="1"/>
</dbReference>
<dbReference type="InterPro" id="IPR013766">
    <property type="entry name" value="Thioredoxin_domain"/>
</dbReference>
<evidence type="ECO:0000256" key="1">
    <source>
        <dbReference type="SAM" id="SignalP"/>
    </source>
</evidence>
<dbReference type="InterPro" id="IPR000866">
    <property type="entry name" value="AhpC/TSA"/>
</dbReference>
<dbReference type="PANTHER" id="PTHR42852:SF13">
    <property type="entry name" value="PROTEIN DIPZ"/>
    <property type="match status" value="1"/>
</dbReference>